<dbReference type="EMBL" id="PDCK01000043">
    <property type="protein sequence ID" value="PRQ35586.1"/>
    <property type="molecule type" value="Genomic_DNA"/>
</dbReference>
<keyword evidence="9" id="KW-1185">Reference proteome</keyword>
<keyword evidence="2" id="KW-0812">Transmembrane</keyword>
<comment type="caution">
    <text evidence="8">The sequence shown here is derived from an EMBL/GenBank/DDBJ whole genome shotgun (WGS) entry which is preliminary data.</text>
</comment>
<evidence type="ECO:0000256" key="3">
    <source>
        <dbReference type="ARBA" id="ARBA00022729"/>
    </source>
</evidence>
<dbReference type="Gramene" id="PRQ35586">
    <property type="protein sequence ID" value="PRQ35586"/>
    <property type="gene ID" value="RchiOBHm_Chr5g0081611"/>
</dbReference>
<keyword evidence="5" id="KW-0472">Membrane</keyword>
<dbReference type="Gene3D" id="3.80.10.10">
    <property type="entry name" value="Ribonuclease Inhibitor"/>
    <property type="match status" value="1"/>
</dbReference>
<reference evidence="8 9" key="1">
    <citation type="journal article" date="2018" name="Nat. Genet.">
        <title>The Rosa genome provides new insights in the design of modern roses.</title>
        <authorList>
            <person name="Bendahmane M."/>
        </authorList>
    </citation>
    <scope>NUCLEOTIDE SEQUENCE [LARGE SCALE GENOMIC DNA]</scope>
    <source>
        <strain evidence="9">cv. Old Blush</strain>
    </source>
</reference>
<dbReference type="PANTHER" id="PTHR48063:SF98">
    <property type="entry name" value="LRR RECEPTOR-LIKE SERINE_THREONINE-PROTEIN KINASE FLS2"/>
    <property type="match status" value="1"/>
</dbReference>
<dbReference type="PANTHER" id="PTHR48063">
    <property type="entry name" value="LRR RECEPTOR-LIKE KINASE"/>
    <property type="match status" value="1"/>
</dbReference>
<keyword evidence="4" id="KW-1133">Transmembrane helix</keyword>
<evidence type="ECO:0000256" key="1">
    <source>
        <dbReference type="ARBA" id="ARBA00004479"/>
    </source>
</evidence>
<comment type="subcellular location">
    <subcellularLocation>
        <location evidence="1">Membrane</location>
        <topology evidence="1">Single-pass type I membrane protein</topology>
    </subcellularLocation>
</comment>
<evidence type="ECO:0000313" key="8">
    <source>
        <dbReference type="EMBL" id="PRQ35586.1"/>
    </source>
</evidence>
<dbReference type="InterPro" id="IPR032675">
    <property type="entry name" value="LRR_dom_sf"/>
</dbReference>
<dbReference type="InterPro" id="IPR046956">
    <property type="entry name" value="RLP23-like"/>
</dbReference>
<proteinExistence type="predicted"/>
<accession>A0A2P6QN25</accession>
<dbReference type="STRING" id="74649.A0A2P6QN25"/>
<dbReference type="GO" id="GO:0016020">
    <property type="term" value="C:membrane"/>
    <property type="evidence" value="ECO:0007669"/>
    <property type="project" value="UniProtKB-SubCell"/>
</dbReference>
<evidence type="ECO:0000256" key="5">
    <source>
        <dbReference type="ARBA" id="ARBA00023136"/>
    </source>
</evidence>
<dbReference type="Proteomes" id="UP000238479">
    <property type="component" value="Chromosome 5"/>
</dbReference>
<keyword evidence="7" id="KW-0325">Glycoprotein</keyword>
<gene>
    <name evidence="8" type="ORF">RchiOBHm_Chr5g0081611</name>
</gene>
<dbReference type="AlphaFoldDB" id="A0A2P6QN25"/>
<sequence length="137" mass="15364">MWRYWISRSMNHLSGKIPAFIASLHFLSSFNVSYNNLQGPIPTSTQLQSFDASAFKWNSKLCGAPLTHECRKTKGTDANEKNNQVADMEHKIPWFYVSAALGFIVGDFGESAVLYCLGRSGGMYTTNSWVMYKSSSM</sequence>
<evidence type="ECO:0000256" key="7">
    <source>
        <dbReference type="ARBA" id="ARBA00023180"/>
    </source>
</evidence>
<keyword evidence="6" id="KW-0675">Receptor</keyword>
<organism evidence="8 9">
    <name type="scientific">Rosa chinensis</name>
    <name type="common">China rose</name>
    <dbReference type="NCBI Taxonomy" id="74649"/>
    <lineage>
        <taxon>Eukaryota</taxon>
        <taxon>Viridiplantae</taxon>
        <taxon>Streptophyta</taxon>
        <taxon>Embryophyta</taxon>
        <taxon>Tracheophyta</taxon>
        <taxon>Spermatophyta</taxon>
        <taxon>Magnoliopsida</taxon>
        <taxon>eudicotyledons</taxon>
        <taxon>Gunneridae</taxon>
        <taxon>Pentapetalae</taxon>
        <taxon>rosids</taxon>
        <taxon>fabids</taxon>
        <taxon>Rosales</taxon>
        <taxon>Rosaceae</taxon>
        <taxon>Rosoideae</taxon>
        <taxon>Rosoideae incertae sedis</taxon>
        <taxon>Rosa</taxon>
    </lineage>
</organism>
<keyword evidence="3" id="KW-0732">Signal</keyword>
<dbReference type="SUPFAM" id="SSF52058">
    <property type="entry name" value="L domain-like"/>
    <property type="match status" value="1"/>
</dbReference>
<evidence type="ECO:0000256" key="6">
    <source>
        <dbReference type="ARBA" id="ARBA00023170"/>
    </source>
</evidence>
<evidence type="ECO:0000256" key="2">
    <source>
        <dbReference type="ARBA" id="ARBA00022692"/>
    </source>
</evidence>
<evidence type="ECO:0000256" key="4">
    <source>
        <dbReference type="ARBA" id="ARBA00022989"/>
    </source>
</evidence>
<protein>
    <submittedName>
        <fullName evidence="8">Putative leucine-rich repeat domain, L domain-containing protein</fullName>
    </submittedName>
</protein>
<name>A0A2P6QN25_ROSCH</name>
<evidence type="ECO:0000313" key="9">
    <source>
        <dbReference type="Proteomes" id="UP000238479"/>
    </source>
</evidence>